<reference evidence="2 3" key="1">
    <citation type="submission" date="2019-07" db="EMBL/GenBank/DDBJ databases">
        <authorList>
            <person name="Zhu P."/>
        </authorList>
    </citation>
    <scope>NUCLEOTIDE SEQUENCE [LARGE SCALE GENOMIC DNA]</scope>
    <source>
        <strain evidence="2 3">SSL-25</strain>
    </source>
</reference>
<proteinExistence type="predicted"/>
<sequence>MPTFATPQPVNVTLTTAGARVRIAASDRPDTVVRVQPVNSANASHVKVAEGTKVDLSGRELSVSTTKSGEKNGSVVITIELPAGSGLALNTAWTEVRADGPLGHCELDLASGQVELDRIAALRARFTAGSVAIGHIAGSAEVDGGSAGLRIGEVAGVLKYQGATGKIWIGHALSDVELSSAQGSFDIDRAEGSVNATADNCPIRIGRMTRGLAKLMNGSGGIEIGIGQGTAAQVDAKSTKGAVRNSLPAQDAPGGVLGESVKVYARTRLDDIVVHRTAV</sequence>
<evidence type="ECO:0000313" key="3">
    <source>
        <dbReference type="Proteomes" id="UP000320580"/>
    </source>
</evidence>
<dbReference type="Proteomes" id="UP000320580">
    <property type="component" value="Chromosome"/>
</dbReference>
<dbReference type="OrthoDB" id="3252095at2"/>
<feature type="domain" description="DUF4097" evidence="1">
    <location>
        <begin position="13"/>
        <end position="247"/>
    </location>
</feature>
<protein>
    <submittedName>
        <fullName evidence="2">DUF4097 family beta strand repeat protein</fullName>
    </submittedName>
</protein>
<evidence type="ECO:0000313" key="2">
    <source>
        <dbReference type="EMBL" id="QDY80101.1"/>
    </source>
</evidence>
<organism evidence="2 3">
    <name type="scientific">Streptomyces qinzhouensis</name>
    <dbReference type="NCBI Taxonomy" id="2599401"/>
    <lineage>
        <taxon>Bacteria</taxon>
        <taxon>Bacillati</taxon>
        <taxon>Actinomycetota</taxon>
        <taxon>Actinomycetes</taxon>
        <taxon>Kitasatosporales</taxon>
        <taxon>Streptomycetaceae</taxon>
        <taxon>Streptomyces</taxon>
    </lineage>
</organism>
<dbReference type="EMBL" id="CP042266">
    <property type="protein sequence ID" value="QDY80101.1"/>
    <property type="molecule type" value="Genomic_DNA"/>
</dbReference>
<dbReference type="Pfam" id="PF13349">
    <property type="entry name" value="DUF4097"/>
    <property type="match status" value="1"/>
</dbReference>
<dbReference type="KEGG" id="sqz:FQU76_30380"/>
<gene>
    <name evidence="2" type="ORF">FQU76_30380</name>
</gene>
<dbReference type="InterPro" id="IPR025164">
    <property type="entry name" value="Toastrack_DUF4097"/>
</dbReference>
<keyword evidence="3" id="KW-1185">Reference proteome</keyword>
<evidence type="ECO:0000259" key="1">
    <source>
        <dbReference type="Pfam" id="PF13349"/>
    </source>
</evidence>
<accession>A0A5B8JJR6</accession>
<name>A0A5B8JJR6_9ACTN</name>
<dbReference type="RefSeq" id="WP_146483498.1">
    <property type="nucleotide sequence ID" value="NZ_CP042266.1"/>
</dbReference>
<dbReference type="AlphaFoldDB" id="A0A5B8JJR6"/>